<feature type="transmembrane region" description="Helical" evidence="10">
    <location>
        <begin position="45"/>
        <end position="67"/>
    </location>
</feature>
<evidence type="ECO:0000256" key="5">
    <source>
        <dbReference type="ARBA" id="ARBA00022692"/>
    </source>
</evidence>
<feature type="transmembrane region" description="Helical" evidence="10">
    <location>
        <begin position="413"/>
        <end position="434"/>
    </location>
</feature>
<reference evidence="12" key="1">
    <citation type="journal article" date="2019" name="Int. J. Syst. Evol. Microbiol.">
        <title>The Global Catalogue of Microorganisms (GCM) 10K type strain sequencing project: providing services to taxonomists for standard genome sequencing and annotation.</title>
        <authorList>
            <consortium name="The Broad Institute Genomics Platform"/>
            <consortium name="The Broad Institute Genome Sequencing Center for Infectious Disease"/>
            <person name="Wu L."/>
            <person name="Ma J."/>
        </authorList>
    </citation>
    <scope>NUCLEOTIDE SEQUENCE [LARGE SCALE GENOMIC DNA]</scope>
    <source>
        <strain evidence="12">CGMCC 1.12942</strain>
    </source>
</reference>
<evidence type="ECO:0000256" key="4">
    <source>
        <dbReference type="ARBA" id="ARBA00022538"/>
    </source>
</evidence>
<dbReference type="Pfam" id="PF02386">
    <property type="entry name" value="TrkH"/>
    <property type="match status" value="1"/>
</dbReference>
<evidence type="ECO:0000256" key="9">
    <source>
        <dbReference type="ARBA" id="ARBA00023136"/>
    </source>
</evidence>
<keyword evidence="8" id="KW-0406">Ion transport</keyword>
<organism evidence="11 12">
    <name type="scientific">Laceyella putida</name>
    <dbReference type="NCBI Taxonomy" id="110101"/>
    <lineage>
        <taxon>Bacteria</taxon>
        <taxon>Bacillati</taxon>
        <taxon>Bacillota</taxon>
        <taxon>Bacilli</taxon>
        <taxon>Bacillales</taxon>
        <taxon>Thermoactinomycetaceae</taxon>
        <taxon>Laceyella</taxon>
    </lineage>
</organism>
<keyword evidence="9 10" id="KW-0472">Membrane</keyword>
<keyword evidence="2" id="KW-0813">Transport</keyword>
<feature type="transmembrane region" description="Helical" evidence="10">
    <location>
        <begin position="236"/>
        <end position="258"/>
    </location>
</feature>
<sequence length="452" mass="49034">MKQSQQGWLLRKLTPAQVLVIGFAVTILIGGALLSMPFATESGEGLPFIDGLFTATSAVCVTGLVVVDTATTYNTFGEVVIMLLIQVGGLGFMTFGTFFAFLLGKKIGFRERLILREAFNQFSMQGVVSLVLKVLLLTFIIEGIGCVLLSLRFIPELGLTKGIYYGLFHSISAFNNAGFDLFGFRSPFSSLVHYVEDPLVNLVISSLFILGGIGFIVILEVVQYRKTKRLSLHTKLVLTVTGMLILVGMLLIMVIEWANPKTLGGLSLQGKVLASYFHSVTPRTAGFNTLNVGDMYTATLFITVLLMFVGASPSSTGGGIKTTTLTTILLAVWSMIRGRDDVITYKRRIPYGLVYKALTVTVAAITLVITVTMLLTITERTDLLTAVFETVSAFGTVGLTMGLTPELTLPGKIMIIITMFAGRLGPLTIAFAIARSEKQAPYRYPEEKPLIG</sequence>
<evidence type="ECO:0000256" key="2">
    <source>
        <dbReference type="ARBA" id="ARBA00022448"/>
    </source>
</evidence>
<evidence type="ECO:0000256" key="7">
    <source>
        <dbReference type="ARBA" id="ARBA00022989"/>
    </source>
</evidence>
<dbReference type="PANTHER" id="PTHR32024:SF1">
    <property type="entry name" value="KTR SYSTEM POTASSIUM UPTAKE PROTEIN B"/>
    <property type="match status" value="1"/>
</dbReference>
<name>A0ABW2RQS7_9BACL</name>
<keyword evidence="3" id="KW-1003">Cell membrane</keyword>
<evidence type="ECO:0000313" key="12">
    <source>
        <dbReference type="Proteomes" id="UP001596500"/>
    </source>
</evidence>
<dbReference type="Proteomes" id="UP001596500">
    <property type="component" value="Unassembled WGS sequence"/>
</dbReference>
<evidence type="ECO:0000256" key="6">
    <source>
        <dbReference type="ARBA" id="ARBA00022958"/>
    </source>
</evidence>
<feature type="transmembrane region" description="Helical" evidence="10">
    <location>
        <begin position="295"/>
        <end position="311"/>
    </location>
</feature>
<keyword evidence="6" id="KW-0630">Potassium</keyword>
<dbReference type="InterPro" id="IPR004772">
    <property type="entry name" value="TrkH"/>
</dbReference>
<comment type="subcellular location">
    <subcellularLocation>
        <location evidence="1">Cell membrane</location>
        <topology evidence="1">Multi-pass membrane protein</topology>
    </subcellularLocation>
</comment>
<feature type="transmembrane region" description="Helical" evidence="10">
    <location>
        <begin position="79"/>
        <end position="102"/>
    </location>
</feature>
<evidence type="ECO:0000256" key="8">
    <source>
        <dbReference type="ARBA" id="ARBA00023065"/>
    </source>
</evidence>
<feature type="transmembrane region" description="Helical" evidence="10">
    <location>
        <begin position="356"/>
        <end position="376"/>
    </location>
</feature>
<evidence type="ECO:0000256" key="3">
    <source>
        <dbReference type="ARBA" id="ARBA00022475"/>
    </source>
</evidence>
<dbReference type="PANTHER" id="PTHR32024">
    <property type="entry name" value="TRK SYSTEM POTASSIUM UPTAKE PROTEIN TRKG-RELATED"/>
    <property type="match status" value="1"/>
</dbReference>
<feature type="transmembrane region" description="Helical" evidence="10">
    <location>
        <begin position="202"/>
        <end position="224"/>
    </location>
</feature>
<keyword evidence="5 10" id="KW-0812">Transmembrane</keyword>
<dbReference type="RefSeq" id="WP_379867638.1">
    <property type="nucleotide sequence ID" value="NZ_JBHTBW010000084.1"/>
</dbReference>
<proteinExistence type="predicted"/>
<comment type="caution">
    <text evidence="11">The sequence shown here is derived from an EMBL/GenBank/DDBJ whole genome shotgun (WGS) entry which is preliminary data.</text>
</comment>
<feature type="transmembrane region" description="Helical" evidence="10">
    <location>
        <begin position="122"/>
        <end position="151"/>
    </location>
</feature>
<protein>
    <submittedName>
        <fullName evidence="11">TrkH family potassium uptake protein</fullName>
    </submittedName>
</protein>
<dbReference type="EMBL" id="JBHTBW010000084">
    <property type="protein sequence ID" value="MFC7443310.1"/>
    <property type="molecule type" value="Genomic_DNA"/>
</dbReference>
<feature type="transmembrane region" description="Helical" evidence="10">
    <location>
        <begin position="20"/>
        <end position="39"/>
    </location>
</feature>
<keyword evidence="12" id="KW-1185">Reference proteome</keyword>
<feature type="transmembrane region" description="Helical" evidence="10">
    <location>
        <begin position="163"/>
        <end position="182"/>
    </location>
</feature>
<evidence type="ECO:0000313" key="11">
    <source>
        <dbReference type="EMBL" id="MFC7443310.1"/>
    </source>
</evidence>
<dbReference type="InterPro" id="IPR003445">
    <property type="entry name" value="Cat_transpt"/>
</dbReference>
<keyword evidence="7 10" id="KW-1133">Transmembrane helix</keyword>
<gene>
    <name evidence="11" type="ORF">ACFQNG_19790</name>
</gene>
<keyword evidence="4" id="KW-0633">Potassium transport</keyword>
<evidence type="ECO:0000256" key="1">
    <source>
        <dbReference type="ARBA" id="ARBA00004651"/>
    </source>
</evidence>
<accession>A0ABW2RQS7</accession>
<evidence type="ECO:0000256" key="10">
    <source>
        <dbReference type="SAM" id="Phobius"/>
    </source>
</evidence>
<dbReference type="NCBIfam" id="TIGR00933">
    <property type="entry name" value="2a38"/>
    <property type="match status" value="1"/>
</dbReference>